<evidence type="ECO:0000256" key="2">
    <source>
        <dbReference type="SAM" id="SignalP"/>
    </source>
</evidence>
<dbReference type="EMBL" id="JAGFBS010000001">
    <property type="protein sequence ID" value="KAG6381812.1"/>
    <property type="molecule type" value="Genomic_DNA"/>
</dbReference>
<feature type="transmembrane region" description="Helical" evidence="1">
    <location>
        <begin position="80"/>
        <end position="101"/>
    </location>
</feature>
<keyword evidence="1" id="KW-0812">Transmembrane</keyword>
<dbReference type="Proteomes" id="UP000683000">
    <property type="component" value="Unassembled WGS sequence"/>
</dbReference>
<gene>
    <name evidence="3" type="ORF">JVT61DRAFT_421</name>
</gene>
<keyword evidence="4" id="KW-1185">Reference proteome</keyword>
<evidence type="ECO:0000313" key="3">
    <source>
        <dbReference type="EMBL" id="KAG6381812.1"/>
    </source>
</evidence>
<keyword evidence="2" id="KW-0732">Signal</keyword>
<dbReference type="AlphaFoldDB" id="A0A8I2Z346"/>
<proteinExistence type="predicted"/>
<evidence type="ECO:0000313" key="4">
    <source>
        <dbReference type="Proteomes" id="UP000683000"/>
    </source>
</evidence>
<keyword evidence="1" id="KW-0472">Membrane</keyword>
<name>A0A8I2Z346_9AGAM</name>
<accession>A0A8I2Z346</accession>
<feature type="transmembrane region" description="Helical" evidence="1">
    <location>
        <begin position="113"/>
        <end position="138"/>
    </location>
</feature>
<sequence>MLTPIISGLLVWRCFLAACAPVPLSICEVLFTSEAVTFQFLQLCLDAILILRSRSTIYYKCSPIDATLSVCAVYQGQRRYIAIAIAIVFFEVLMSVMTQAISVPRSTVDGACIMLHTPAMTTCLGIGMMVSQSVLLSLTYRGMAHWQPAARRSKLTTVVVRDGMLVFGVVIGRPSASL</sequence>
<keyword evidence="1" id="KW-1133">Transmembrane helix</keyword>
<comment type="caution">
    <text evidence="3">The sequence shown here is derived from an EMBL/GenBank/DDBJ whole genome shotgun (WGS) entry which is preliminary data.</text>
</comment>
<feature type="signal peptide" evidence="2">
    <location>
        <begin position="1"/>
        <end position="19"/>
    </location>
</feature>
<organism evidence="3 4">
    <name type="scientific">Boletus reticuloceps</name>
    <dbReference type="NCBI Taxonomy" id="495285"/>
    <lineage>
        <taxon>Eukaryota</taxon>
        <taxon>Fungi</taxon>
        <taxon>Dikarya</taxon>
        <taxon>Basidiomycota</taxon>
        <taxon>Agaricomycotina</taxon>
        <taxon>Agaricomycetes</taxon>
        <taxon>Agaricomycetidae</taxon>
        <taxon>Boletales</taxon>
        <taxon>Boletineae</taxon>
        <taxon>Boletaceae</taxon>
        <taxon>Boletoideae</taxon>
        <taxon>Boletus</taxon>
    </lineage>
</organism>
<feature type="chain" id="PRO_5034262613" evidence="2">
    <location>
        <begin position="20"/>
        <end position="178"/>
    </location>
</feature>
<evidence type="ECO:0000256" key="1">
    <source>
        <dbReference type="SAM" id="Phobius"/>
    </source>
</evidence>
<protein>
    <submittedName>
        <fullName evidence="3">Uncharacterized protein</fullName>
    </submittedName>
</protein>
<dbReference type="OrthoDB" id="2682981at2759"/>
<reference evidence="3" key="1">
    <citation type="submission" date="2021-03" db="EMBL/GenBank/DDBJ databases">
        <title>Evolutionary innovations through gain and loss of genes in the ectomycorrhizal Boletales.</title>
        <authorList>
            <person name="Wu G."/>
            <person name="Miyauchi S."/>
            <person name="Morin E."/>
            <person name="Yang Z.-L."/>
            <person name="Xu J."/>
            <person name="Martin F.M."/>
        </authorList>
    </citation>
    <scope>NUCLEOTIDE SEQUENCE</scope>
    <source>
        <strain evidence="3">BR01</strain>
    </source>
</reference>